<evidence type="ECO:0000256" key="1">
    <source>
        <dbReference type="SAM" id="MobiDB-lite"/>
    </source>
</evidence>
<feature type="compositionally biased region" description="Basic and acidic residues" evidence="1">
    <location>
        <begin position="9"/>
        <end position="20"/>
    </location>
</feature>
<accession>A0A3L6PEQ9</accession>
<gene>
    <name evidence="2" type="ORF">C2845_PM10G13900</name>
</gene>
<dbReference type="OrthoDB" id="695719at2759"/>
<reference evidence="3" key="1">
    <citation type="journal article" date="2019" name="Nat. Commun.">
        <title>The genome of broomcorn millet.</title>
        <authorList>
            <person name="Zou C."/>
            <person name="Miki D."/>
            <person name="Li D."/>
            <person name="Tang Q."/>
            <person name="Xiao L."/>
            <person name="Rajput S."/>
            <person name="Deng P."/>
            <person name="Jia W."/>
            <person name="Huang R."/>
            <person name="Zhang M."/>
            <person name="Sun Y."/>
            <person name="Hu J."/>
            <person name="Fu X."/>
            <person name="Schnable P.S."/>
            <person name="Li F."/>
            <person name="Zhang H."/>
            <person name="Feng B."/>
            <person name="Zhu X."/>
            <person name="Liu R."/>
            <person name="Schnable J.C."/>
            <person name="Zhu J.-K."/>
            <person name="Zhang H."/>
        </authorList>
    </citation>
    <scope>NUCLEOTIDE SEQUENCE [LARGE SCALE GENOMIC DNA]</scope>
</reference>
<dbReference type="PANTHER" id="PTHR33075">
    <property type="entry name" value="OS02G0499800 PROTEIN"/>
    <property type="match status" value="1"/>
</dbReference>
<proteinExistence type="predicted"/>
<feature type="region of interest" description="Disordered" evidence="1">
    <location>
        <begin position="126"/>
        <end position="149"/>
    </location>
</feature>
<evidence type="ECO:0000313" key="2">
    <source>
        <dbReference type="EMBL" id="RLM56013.1"/>
    </source>
</evidence>
<dbReference type="PANTHER" id="PTHR33075:SF7">
    <property type="entry name" value="OS02G0303350 PROTEIN"/>
    <property type="match status" value="1"/>
</dbReference>
<sequence>MDPSSIDLQRGRDFKAKLEELPPTDESTPPAKKVQKVVNTPVVDNSGVRRSLRIREKKDGFNEPSCATEGCLACSANPPNLSLAEIKSIGEKTCMMAPGTITGEVLLSKPKLKSVIGLKLTPKKIISKNVPKGKKKNNNNSDDDDEETN</sequence>
<keyword evidence="3" id="KW-1185">Reference proteome</keyword>
<name>A0A3L6PEQ9_PANMI</name>
<dbReference type="Proteomes" id="UP000275267">
    <property type="component" value="Unassembled WGS sequence"/>
</dbReference>
<dbReference type="EMBL" id="PQIB02000018">
    <property type="protein sequence ID" value="RLM56013.1"/>
    <property type="molecule type" value="Genomic_DNA"/>
</dbReference>
<organism evidence="2 3">
    <name type="scientific">Panicum miliaceum</name>
    <name type="common">Proso millet</name>
    <name type="synonym">Broomcorn millet</name>
    <dbReference type="NCBI Taxonomy" id="4540"/>
    <lineage>
        <taxon>Eukaryota</taxon>
        <taxon>Viridiplantae</taxon>
        <taxon>Streptophyta</taxon>
        <taxon>Embryophyta</taxon>
        <taxon>Tracheophyta</taxon>
        <taxon>Spermatophyta</taxon>
        <taxon>Magnoliopsida</taxon>
        <taxon>Liliopsida</taxon>
        <taxon>Poales</taxon>
        <taxon>Poaceae</taxon>
        <taxon>PACMAD clade</taxon>
        <taxon>Panicoideae</taxon>
        <taxon>Panicodae</taxon>
        <taxon>Paniceae</taxon>
        <taxon>Panicinae</taxon>
        <taxon>Panicum</taxon>
        <taxon>Panicum sect. Panicum</taxon>
    </lineage>
</organism>
<comment type="caution">
    <text evidence="2">The sequence shown here is derived from an EMBL/GenBank/DDBJ whole genome shotgun (WGS) entry which is preliminary data.</text>
</comment>
<feature type="region of interest" description="Disordered" evidence="1">
    <location>
        <begin position="1"/>
        <end position="34"/>
    </location>
</feature>
<evidence type="ECO:0000313" key="3">
    <source>
        <dbReference type="Proteomes" id="UP000275267"/>
    </source>
</evidence>
<dbReference type="AlphaFoldDB" id="A0A3L6PEQ9"/>
<protein>
    <submittedName>
        <fullName evidence="2">Uncharacterized protein</fullName>
    </submittedName>
</protein>
<feature type="compositionally biased region" description="Basic residues" evidence="1">
    <location>
        <begin position="126"/>
        <end position="137"/>
    </location>
</feature>